<proteinExistence type="predicted"/>
<dbReference type="Pfam" id="PF10442">
    <property type="entry name" value="FIST_C"/>
    <property type="match status" value="1"/>
</dbReference>
<dbReference type="InterPro" id="IPR013702">
    <property type="entry name" value="FIST_domain_N"/>
</dbReference>
<dbReference type="STRING" id="1449350.OCH239_13825"/>
<dbReference type="RefSeq" id="WP_051489316.1">
    <property type="nucleotide sequence ID" value="NZ_JALZ01000004.1"/>
</dbReference>
<evidence type="ECO:0000259" key="2">
    <source>
        <dbReference type="SMART" id="SM01204"/>
    </source>
</evidence>
<accession>X7EHG3</accession>
<keyword evidence="4" id="KW-1185">Reference proteome</keyword>
<dbReference type="eggNOG" id="COG3287">
    <property type="taxonomic scope" value="Bacteria"/>
</dbReference>
<dbReference type="PANTHER" id="PTHR40252">
    <property type="entry name" value="BLR0328 PROTEIN"/>
    <property type="match status" value="1"/>
</dbReference>
<comment type="caution">
    <text evidence="3">The sequence shown here is derived from an EMBL/GenBank/DDBJ whole genome shotgun (WGS) entry which is preliminary data.</text>
</comment>
<dbReference type="SMART" id="SM01204">
    <property type="entry name" value="FIST_C"/>
    <property type="match status" value="1"/>
</dbReference>
<gene>
    <name evidence="3" type="ORF">OCH239_13825</name>
</gene>
<dbReference type="PATRIC" id="fig|1449350.3.peg.1091"/>
<feature type="domain" description="FIST C-domain" evidence="2">
    <location>
        <begin position="245"/>
        <end position="373"/>
    </location>
</feature>
<name>X7EHG3_9RHOB</name>
<reference evidence="3 4" key="1">
    <citation type="submission" date="2014-01" db="EMBL/GenBank/DDBJ databases">
        <title>Roseivivax halodurans JCM 10272 Genome Sequencing.</title>
        <authorList>
            <person name="Lai Q."/>
            <person name="Li G."/>
            <person name="Shao Z."/>
        </authorList>
    </citation>
    <scope>NUCLEOTIDE SEQUENCE [LARGE SCALE GENOMIC DNA]</scope>
    <source>
        <strain evidence="3 4">JCM 10272</strain>
    </source>
</reference>
<protein>
    <submittedName>
        <fullName evidence="3">GfdT protein</fullName>
    </submittedName>
</protein>
<evidence type="ECO:0000313" key="4">
    <source>
        <dbReference type="Proteomes" id="UP000022447"/>
    </source>
</evidence>
<dbReference type="PANTHER" id="PTHR40252:SF2">
    <property type="entry name" value="BLR0328 PROTEIN"/>
    <property type="match status" value="1"/>
</dbReference>
<evidence type="ECO:0000259" key="1">
    <source>
        <dbReference type="SMART" id="SM00897"/>
    </source>
</evidence>
<sequence length="390" mass="41879">MDGAHPSVLPEPVAATKVLRTAQAPAHDASPVTAIRTELGDGPFALVCLFVSPSADFEDVARDAAVMFGPAEVLACTTAGEIGRAGYEDDQIVAVAFPSAHFEVSSYAIAPLDGVSDEHVTDALIQHRIALGHRPAAQGMDTEFAFLLVDGLSMREEHLTAMLSRGLGAMPLFGGSAGDGTRFRETRLARNGEVLTNAALMALVRSRCTVRVFSLDHLAPTETRMVVTAADPERRLVREINAEPAAKEFARLLGKDPNQLDPFTFAAHPVVVRLGDTHHVRAIQRVTEDGELVFFSAINEGMVLTLADHEDMAAHLDRNLALLSPDGAAQILGCDCILRRIEARQGQQTRAISEILGRHRVIGFSTYGEQFGGLHVNQTLTGVAIYPPGR</sequence>
<evidence type="ECO:0000313" key="3">
    <source>
        <dbReference type="EMBL" id="ETX15524.1"/>
    </source>
</evidence>
<dbReference type="InterPro" id="IPR019494">
    <property type="entry name" value="FIST_C"/>
</dbReference>
<dbReference type="Pfam" id="PF08495">
    <property type="entry name" value="FIST"/>
    <property type="match status" value="1"/>
</dbReference>
<dbReference type="AlphaFoldDB" id="X7EHG3"/>
<feature type="domain" description="FIST" evidence="1">
    <location>
        <begin position="42"/>
        <end position="244"/>
    </location>
</feature>
<dbReference type="Proteomes" id="UP000022447">
    <property type="component" value="Unassembled WGS sequence"/>
</dbReference>
<dbReference type="SMART" id="SM00897">
    <property type="entry name" value="FIST"/>
    <property type="match status" value="1"/>
</dbReference>
<organism evidence="3 4">
    <name type="scientific">Roseivivax halodurans JCM 10272</name>
    <dbReference type="NCBI Taxonomy" id="1449350"/>
    <lineage>
        <taxon>Bacteria</taxon>
        <taxon>Pseudomonadati</taxon>
        <taxon>Pseudomonadota</taxon>
        <taxon>Alphaproteobacteria</taxon>
        <taxon>Rhodobacterales</taxon>
        <taxon>Roseobacteraceae</taxon>
        <taxon>Roseivivax</taxon>
    </lineage>
</organism>
<dbReference type="EMBL" id="JALZ01000004">
    <property type="protein sequence ID" value="ETX15524.1"/>
    <property type="molecule type" value="Genomic_DNA"/>
</dbReference>